<keyword evidence="5" id="KW-0175">Coiled coil</keyword>
<evidence type="ECO:0000256" key="6">
    <source>
        <dbReference type="SAM" id="SignalP"/>
    </source>
</evidence>
<dbReference type="AlphaFoldDB" id="A0A2C9MAC4"/>
<dbReference type="GO" id="GO:0005577">
    <property type="term" value="C:fibrinogen complex"/>
    <property type="evidence" value="ECO:0007669"/>
    <property type="project" value="TreeGrafter"/>
</dbReference>
<dbReference type="InterPro" id="IPR014716">
    <property type="entry name" value="Fibrinogen_a/b/g_C_1"/>
</dbReference>
<evidence type="ECO:0000313" key="9">
    <source>
        <dbReference type="Proteomes" id="UP000076420"/>
    </source>
</evidence>
<evidence type="ECO:0000259" key="7">
    <source>
        <dbReference type="PROSITE" id="PS51406"/>
    </source>
</evidence>
<dbReference type="VEuPathDB" id="VectorBase:BGLB040339"/>
<evidence type="ECO:0000256" key="2">
    <source>
        <dbReference type="ARBA" id="ARBA00022525"/>
    </source>
</evidence>
<evidence type="ECO:0000256" key="1">
    <source>
        <dbReference type="ARBA" id="ARBA00004613"/>
    </source>
</evidence>
<protein>
    <submittedName>
        <fullName evidence="11">Ficolin-2-like</fullName>
    </submittedName>
</protein>
<evidence type="ECO:0000256" key="3">
    <source>
        <dbReference type="ARBA" id="ARBA00023157"/>
    </source>
</evidence>
<dbReference type="PANTHER" id="PTHR47221:SF5">
    <property type="entry name" value="FIBRINOGEN C-TERMINAL DOMAIN-CONTAINING PROTEIN"/>
    <property type="match status" value="1"/>
</dbReference>
<dbReference type="Gene3D" id="3.90.215.10">
    <property type="entry name" value="Gamma Fibrinogen, chain A, domain 1"/>
    <property type="match status" value="1"/>
</dbReference>
<keyword evidence="10" id="KW-1185">Reference proteome</keyword>
<feature type="signal peptide" evidence="6">
    <location>
        <begin position="1"/>
        <end position="19"/>
    </location>
</feature>
<accession>A0A2C9MAC4</accession>
<evidence type="ECO:0000256" key="5">
    <source>
        <dbReference type="SAM" id="Coils"/>
    </source>
</evidence>
<comment type="subcellular location">
    <subcellularLocation>
        <location evidence="1">Secreted</location>
    </subcellularLocation>
</comment>
<dbReference type="PANTHER" id="PTHR47221">
    <property type="entry name" value="FIBRINOGEN ALPHA CHAIN"/>
    <property type="match status" value="1"/>
</dbReference>
<name>A0A2C9MAC4_BIOGL</name>
<keyword evidence="4" id="KW-0325">Glycoprotein</keyword>
<dbReference type="SMART" id="SM00186">
    <property type="entry name" value="FBG"/>
    <property type="match status" value="1"/>
</dbReference>
<evidence type="ECO:0000313" key="10">
    <source>
        <dbReference type="Proteomes" id="UP001165740"/>
    </source>
</evidence>
<dbReference type="OMA" id="RHCHDVY"/>
<dbReference type="GO" id="GO:0005201">
    <property type="term" value="F:extracellular matrix structural constituent"/>
    <property type="evidence" value="ECO:0007669"/>
    <property type="project" value="TreeGrafter"/>
</dbReference>
<dbReference type="PROSITE" id="PS00514">
    <property type="entry name" value="FIBRINOGEN_C_1"/>
    <property type="match status" value="1"/>
</dbReference>
<dbReference type="GO" id="GO:0030674">
    <property type="term" value="F:protein-macromolecule adaptor activity"/>
    <property type="evidence" value="ECO:0007669"/>
    <property type="project" value="TreeGrafter"/>
</dbReference>
<feature type="chain" id="PRO_5044573322" evidence="6">
    <location>
        <begin position="20"/>
        <end position="418"/>
    </location>
</feature>
<dbReference type="OrthoDB" id="9990035at2759"/>
<reference evidence="8" key="1">
    <citation type="submission" date="2020-05" db="UniProtKB">
        <authorList>
            <consortium name="EnsemblMetazoa"/>
        </authorList>
    </citation>
    <scope>IDENTIFICATION</scope>
    <source>
        <strain evidence="8">BB02</strain>
    </source>
</reference>
<dbReference type="VEuPathDB" id="VectorBase:BGLAX_042713"/>
<keyword evidence="3" id="KW-1015">Disulfide bond</keyword>
<feature type="domain" description="Fibrinogen C-terminal" evidence="7">
    <location>
        <begin position="177"/>
        <end position="404"/>
    </location>
</feature>
<proteinExistence type="predicted"/>
<evidence type="ECO:0000313" key="8">
    <source>
        <dbReference type="EnsemblMetazoa" id="BGLB040339-PB"/>
    </source>
</evidence>
<dbReference type="SUPFAM" id="SSF56496">
    <property type="entry name" value="Fibrinogen C-terminal domain-like"/>
    <property type="match status" value="1"/>
</dbReference>
<dbReference type="Pfam" id="PF00147">
    <property type="entry name" value="Fibrinogen_C"/>
    <property type="match status" value="1"/>
</dbReference>
<gene>
    <name evidence="8" type="primary">106072064</name>
    <name evidence="11" type="synonym">LOC106072064</name>
</gene>
<dbReference type="Proteomes" id="UP001165740">
    <property type="component" value="Chromosome 12"/>
</dbReference>
<dbReference type="GO" id="GO:0034116">
    <property type="term" value="P:positive regulation of heterotypic cell-cell adhesion"/>
    <property type="evidence" value="ECO:0007669"/>
    <property type="project" value="TreeGrafter"/>
</dbReference>
<dbReference type="InterPro" id="IPR037579">
    <property type="entry name" value="FIB_ANG-like"/>
</dbReference>
<dbReference type="RefSeq" id="XP_055861104.1">
    <property type="nucleotide sequence ID" value="XM_056005129.1"/>
</dbReference>
<evidence type="ECO:0000313" key="11">
    <source>
        <dbReference type="RefSeq" id="XP_055861104.1"/>
    </source>
</evidence>
<dbReference type="STRING" id="6526.A0A2C9MAC4"/>
<dbReference type="InterPro" id="IPR020837">
    <property type="entry name" value="Fibrinogen_CS"/>
</dbReference>
<feature type="coiled-coil region" evidence="5">
    <location>
        <begin position="114"/>
        <end position="141"/>
    </location>
</feature>
<organism evidence="8 9">
    <name type="scientific">Biomphalaria glabrata</name>
    <name type="common">Bloodfluke planorb</name>
    <name type="synonym">Freshwater snail</name>
    <dbReference type="NCBI Taxonomy" id="6526"/>
    <lineage>
        <taxon>Eukaryota</taxon>
        <taxon>Metazoa</taxon>
        <taxon>Spiralia</taxon>
        <taxon>Lophotrochozoa</taxon>
        <taxon>Mollusca</taxon>
        <taxon>Gastropoda</taxon>
        <taxon>Heterobranchia</taxon>
        <taxon>Euthyneura</taxon>
        <taxon>Panpulmonata</taxon>
        <taxon>Hygrophila</taxon>
        <taxon>Lymnaeoidea</taxon>
        <taxon>Planorbidae</taxon>
        <taxon>Biomphalaria</taxon>
    </lineage>
</organism>
<reference evidence="11" key="2">
    <citation type="submission" date="2025-04" db="UniProtKB">
        <authorList>
            <consortium name="RefSeq"/>
        </authorList>
    </citation>
    <scope>IDENTIFICATION</scope>
</reference>
<dbReference type="Proteomes" id="UP000076420">
    <property type="component" value="Unassembled WGS sequence"/>
</dbReference>
<dbReference type="InterPro" id="IPR002181">
    <property type="entry name" value="Fibrinogen_a/b/g_C_dom"/>
</dbReference>
<evidence type="ECO:0000256" key="4">
    <source>
        <dbReference type="ARBA" id="ARBA00023180"/>
    </source>
</evidence>
<sequence length="418" mass="48260">MIGVRKILEVFFVISLCVGLSFESDNSTETTDSNSAKTGKPRKKRRGCKCVQRYMSEVDKLIETKLKEFKDTYLVPSLNDKKEAEAQRMRDALLRLSGDVAETKNTLRTMTSSMESVLEELNSTQKENSKLNKQLNRISGAVANLTKYVDTMQNRLVTRSTNDFTINEIVPEQETSTAPKPVPTQCQDVFEQGAMRFRGDYYIMIKPAGATHAFKALCKMVNNSGWTVIQKRQDGSVDFFRTWDEYRHGFGSLEGEFWLGNDNIHYLTSQEDTMLRIEMEEWSGKKYYAVYNYFRVDGLKHNYRLHISGYHGNAGDAMTSPWETHDNMPFSTKDQDNDGRFYDSCAEHYKGGWWFNNCFEAHLNGKYYHKGFHKHYFQRDGIQWNTIHMYSSLKAVQMMVKPAENPRNAASNELSSNI</sequence>
<dbReference type="KEGG" id="bgt:106072064"/>
<dbReference type="PROSITE" id="PS51406">
    <property type="entry name" value="FIBRINOGEN_C_2"/>
    <property type="match status" value="1"/>
</dbReference>
<dbReference type="CDD" id="cd00087">
    <property type="entry name" value="FReD"/>
    <property type="match status" value="1"/>
</dbReference>
<keyword evidence="6" id="KW-0732">Signal</keyword>
<keyword evidence="2" id="KW-0964">Secreted</keyword>
<dbReference type="EnsemblMetazoa" id="BGLB040339-RB">
    <property type="protein sequence ID" value="BGLB040339-PB"/>
    <property type="gene ID" value="BGLB040339"/>
</dbReference>
<dbReference type="InterPro" id="IPR036056">
    <property type="entry name" value="Fibrinogen-like_C"/>
</dbReference>